<comment type="similarity">
    <text evidence="2 10">Belongs to the mitochondrial carrier (TC 2.A.29) family.</text>
</comment>
<keyword evidence="4 9" id="KW-0812">Transmembrane</keyword>
<evidence type="ECO:0000256" key="9">
    <source>
        <dbReference type="PROSITE-ProRule" id="PRU00282"/>
    </source>
</evidence>
<keyword evidence="3 10" id="KW-0813">Transport</keyword>
<feature type="repeat" description="Solcar" evidence="9">
    <location>
        <begin position="226"/>
        <end position="311"/>
    </location>
</feature>
<keyword evidence="5" id="KW-0677">Repeat</keyword>
<protein>
    <submittedName>
        <fullName evidence="12">Mitochondrial carrier domain-containing protein</fullName>
    </submittedName>
</protein>
<dbReference type="EMBL" id="MCGR01000063">
    <property type="protein sequence ID" value="ORY66652.1"/>
    <property type="molecule type" value="Genomic_DNA"/>
</dbReference>
<dbReference type="InterPro" id="IPR050567">
    <property type="entry name" value="Mitochondrial_Carrier"/>
</dbReference>
<dbReference type="SUPFAM" id="SSF103506">
    <property type="entry name" value="Mitochondrial carrier"/>
    <property type="match status" value="1"/>
</dbReference>
<evidence type="ECO:0000256" key="1">
    <source>
        <dbReference type="ARBA" id="ARBA00004225"/>
    </source>
</evidence>
<keyword evidence="8 9" id="KW-0472">Membrane</keyword>
<dbReference type="Gene3D" id="1.50.40.10">
    <property type="entry name" value="Mitochondrial carrier domain"/>
    <property type="match status" value="2"/>
</dbReference>
<evidence type="ECO:0000256" key="5">
    <source>
        <dbReference type="ARBA" id="ARBA00022737"/>
    </source>
</evidence>
<accession>A0A1Y2E559</accession>
<evidence type="ECO:0000256" key="4">
    <source>
        <dbReference type="ARBA" id="ARBA00022692"/>
    </source>
</evidence>
<dbReference type="OrthoDB" id="14252at2759"/>
<evidence type="ECO:0000256" key="2">
    <source>
        <dbReference type="ARBA" id="ARBA00006375"/>
    </source>
</evidence>
<keyword evidence="13" id="KW-1185">Reference proteome</keyword>
<dbReference type="GO" id="GO:0031966">
    <property type="term" value="C:mitochondrial membrane"/>
    <property type="evidence" value="ECO:0007669"/>
    <property type="project" value="UniProtKB-SubCell"/>
</dbReference>
<dbReference type="InterPro" id="IPR023395">
    <property type="entry name" value="MCP_dom_sf"/>
</dbReference>
<organism evidence="12 13">
    <name type="scientific">Leucosporidium creatinivorum</name>
    <dbReference type="NCBI Taxonomy" id="106004"/>
    <lineage>
        <taxon>Eukaryota</taxon>
        <taxon>Fungi</taxon>
        <taxon>Dikarya</taxon>
        <taxon>Basidiomycota</taxon>
        <taxon>Pucciniomycotina</taxon>
        <taxon>Microbotryomycetes</taxon>
        <taxon>Leucosporidiales</taxon>
        <taxon>Leucosporidium</taxon>
    </lineage>
</organism>
<keyword evidence="6" id="KW-1133">Transmembrane helix</keyword>
<proteinExistence type="inferred from homology"/>
<dbReference type="AlphaFoldDB" id="A0A1Y2E559"/>
<evidence type="ECO:0000313" key="13">
    <source>
        <dbReference type="Proteomes" id="UP000193467"/>
    </source>
</evidence>
<dbReference type="InParanoid" id="A0A1Y2E559"/>
<name>A0A1Y2E559_9BASI</name>
<dbReference type="Proteomes" id="UP000193467">
    <property type="component" value="Unassembled WGS sequence"/>
</dbReference>
<dbReference type="PROSITE" id="PS50920">
    <property type="entry name" value="SOLCAR"/>
    <property type="match status" value="3"/>
</dbReference>
<dbReference type="PANTHER" id="PTHR45624">
    <property type="entry name" value="MITOCHONDRIAL BASIC AMINO ACIDS TRANSPORTER-RELATED"/>
    <property type="match status" value="1"/>
</dbReference>
<sequence>MATSTSSPAPAAPKPPTTDAVAEKAKSSTAGVKSFLSGGFGGVASVLVGQPFDLTKTRLQTAAPGQYKGGLDVVKQTLARDGIRGFYRGMGPPLAGVTPMFAVSFWGYAMGKKIVYSFTPERTSPTLTNAELAFAGFFSAVPTTLVAAPVERVKVLLQMQGQGGEQLYKGPLDAVKKLYQQGGLRSIYRGTGATLARDGPGSAAYFLAYEAIKKQLTPAGQDPASLSLSAVVVAGGFAGVTMWTFAIPPDVIKSRLQGAPEGTYKGFIDCAAKTIKADGPGALFKGFGPAMARAFPANAACFLGVELSLQAMNKVF</sequence>
<feature type="region of interest" description="Disordered" evidence="11">
    <location>
        <begin position="1"/>
        <end position="21"/>
    </location>
</feature>
<evidence type="ECO:0000256" key="7">
    <source>
        <dbReference type="ARBA" id="ARBA00023128"/>
    </source>
</evidence>
<dbReference type="STRING" id="106004.A0A1Y2E559"/>
<comment type="subcellular location">
    <subcellularLocation>
        <location evidence="1">Mitochondrion membrane</location>
        <topology evidence="1">Multi-pass membrane protein</topology>
    </subcellularLocation>
</comment>
<evidence type="ECO:0000256" key="10">
    <source>
        <dbReference type="RuleBase" id="RU000488"/>
    </source>
</evidence>
<dbReference type="InterPro" id="IPR018108">
    <property type="entry name" value="MCP_transmembrane"/>
</dbReference>
<gene>
    <name evidence="12" type="ORF">BCR35DRAFT_183136</name>
</gene>
<evidence type="ECO:0000313" key="12">
    <source>
        <dbReference type="EMBL" id="ORY66652.1"/>
    </source>
</evidence>
<evidence type="ECO:0000256" key="11">
    <source>
        <dbReference type="SAM" id="MobiDB-lite"/>
    </source>
</evidence>
<evidence type="ECO:0000256" key="8">
    <source>
        <dbReference type="ARBA" id="ARBA00023136"/>
    </source>
</evidence>
<feature type="repeat" description="Solcar" evidence="9">
    <location>
        <begin position="127"/>
        <end position="215"/>
    </location>
</feature>
<feature type="repeat" description="Solcar" evidence="9">
    <location>
        <begin position="29"/>
        <end position="114"/>
    </location>
</feature>
<reference evidence="12 13" key="1">
    <citation type="submission" date="2016-07" db="EMBL/GenBank/DDBJ databases">
        <title>Pervasive Adenine N6-methylation of Active Genes in Fungi.</title>
        <authorList>
            <consortium name="DOE Joint Genome Institute"/>
            <person name="Mondo S.J."/>
            <person name="Dannebaum R.O."/>
            <person name="Kuo R.C."/>
            <person name="Labutti K."/>
            <person name="Haridas S."/>
            <person name="Kuo A."/>
            <person name="Salamov A."/>
            <person name="Ahrendt S.R."/>
            <person name="Lipzen A."/>
            <person name="Sullivan W."/>
            <person name="Andreopoulos W.B."/>
            <person name="Clum A."/>
            <person name="Lindquist E."/>
            <person name="Daum C."/>
            <person name="Ramamoorthy G.K."/>
            <person name="Gryganskyi A."/>
            <person name="Culley D."/>
            <person name="Magnuson J.K."/>
            <person name="James T.Y."/>
            <person name="O'Malley M.A."/>
            <person name="Stajich J.E."/>
            <person name="Spatafora J.W."/>
            <person name="Visel A."/>
            <person name="Grigoriev I.V."/>
        </authorList>
    </citation>
    <scope>NUCLEOTIDE SEQUENCE [LARGE SCALE GENOMIC DNA]</scope>
    <source>
        <strain evidence="12 13">62-1032</strain>
    </source>
</reference>
<comment type="caution">
    <text evidence="12">The sequence shown here is derived from an EMBL/GenBank/DDBJ whole genome shotgun (WGS) entry which is preliminary data.</text>
</comment>
<keyword evidence="7" id="KW-0496">Mitochondrion</keyword>
<dbReference type="PANTHER" id="PTHR45624:SF4">
    <property type="entry name" value="CONGESTED-LIKE TRACHEA PROTEIN-RELATED"/>
    <property type="match status" value="1"/>
</dbReference>
<dbReference type="GO" id="GO:0006839">
    <property type="term" value="P:mitochondrial transport"/>
    <property type="evidence" value="ECO:0007669"/>
    <property type="project" value="TreeGrafter"/>
</dbReference>
<dbReference type="Pfam" id="PF00153">
    <property type="entry name" value="Mito_carr"/>
    <property type="match status" value="3"/>
</dbReference>
<dbReference type="GO" id="GO:0015227">
    <property type="term" value="F:O-acyl-L-carnitine transmembrane transporter activity"/>
    <property type="evidence" value="ECO:0007669"/>
    <property type="project" value="TreeGrafter"/>
</dbReference>
<evidence type="ECO:0000256" key="6">
    <source>
        <dbReference type="ARBA" id="ARBA00022989"/>
    </source>
</evidence>
<dbReference type="GO" id="GO:1902603">
    <property type="term" value="P:carnitine transmembrane transport"/>
    <property type="evidence" value="ECO:0007669"/>
    <property type="project" value="TreeGrafter"/>
</dbReference>
<evidence type="ECO:0000256" key="3">
    <source>
        <dbReference type="ARBA" id="ARBA00022448"/>
    </source>
</evidence>